<evidence type="ECO:0000256" key="1">
    <source>
        <dbReference type="ARBA" id="ARBA00004863"/>
    </source>
</evidence>
<comment type="caution">
    <text evidence="4">Lacks conserved residue(s) required for the propagation of feature annotation.</text>
</comment>
<dbReference type="UniPathway" id="UPA00079"/>
<comment type="function">
    <text evidence="4">Catalyzes the conversion of cyclic dehypoxanthine futalosine (cyclic DHFL) into 1,4-dihydroxy-6-naphthoate, a step in the biosynthesis of menaquinone (MK, vitamin K2).</text>
</comment>
<dbReference type="PANTHER" id="PTHR37167:SF1">
    <property type="entry name" value="1,4-DIHYDROXY-6-NAPHTOATE SYNTHASE"/>
    <property type="match status" value="1"/>
</dbReference>
<feature type="active site" description="Proton acceptor" evidence="4">
    <location>
        <position position="144"/>
    </location>
</feature>
<protein>
    <recommendedName>
        <fullName evidence="4">1,4-dihydroxy-6-naphtoate synthase</fullName>
        <ecNumber evidence="4">4.1.99.29</ecNumber>
    </recommendedName>
    <alternativeName>
        <fullName evidence="4">Menaquinone biosynthetic enzyme MqnD</fullName>
    </alternativeName>
</protein>
<keyword evidence="2 4" id="KW-0474">Menaquinone biosynthesis</keyword>
<dbReference type="CDD" id="cd13636">
    <property type="entry name" value="PBP2_Af1704"/>
    <property type="match status" value="1"/>
</dbReference>
<dbReference type="GO" id="GO:0009234">
    <property type="term" value="P:menaquinone biosynthetic process"/>
    <property type="evidence" value="ECO:0007669"/>
    <property type="project" value="UniProtKB-UniRule"/>
</dbReference>
<sequence>MKLTIAHSPDPDDAFMFYALTHVKISSKYELEETLSDIETLNKEAKNGKYHISAISYHALPYVTDKYDLMSVGSSVGNKYGPILISKKPLSTLENKVIALPGELTTATLVFRIYSQNHKEVFVPFDQIMEKVINSEVDAGLLIHEGQLSYKNMDLKKVVDLGEWWYEKYKLPLPLGGNVIHKSLKSERNTITNLLRKSIEWGKANPNEALAYAMKYGRDLNLEMGEKFVNMYVNDFTVKFSESLYKSLNVLYKLAYEKSLIPCIPNIPDDILNE</sequence>
<keyword evidence="3 4" id="KW-0456">Lyase</keyword>
<accession>A0A7C5KCK0</accession>
<comment type="caution">
    <text evidence="5">The sequence shown here is derived from an EMBL/GenBank/DDBJ whole genome shotgun (WGS) entry which is preliminary data.</text>
</comment>
<dbReference type="SUPFAM" id="SSF53850">
    <property type="entry name" value="Periplasmic binding protein-like II"/>
    <property type="match status" value="1"/>
</dbReference>
<comment type="catalytic activity">
    <reaction evidence="4">
        <text>cyclic dehypoxanthinylfutalosinate = 1,4-dihydroxy-6-naphthoate + dihydroxyacetone</text>
        <dbReference type="Rhea" id="RHEA:33087"/>
        <dbReference type="ChEBI" id="CHEBI:16016"/>
        <dbReference type="ChEBI" id="CHEBI:64254"/>
        <dbReference type="ChEBI" id="CHEBI:64270"/>
        <dbReference type="EC" id="4.1.99.29"/>
    </reaction>
</comment>
<feature type="binding site" evidence="4">
    <location>
        <begin position="106"/>
        <end position="107"/>
    </location>
    <ligand>
        <name>substrate</name>
    </ligand>
</feature>
<dbReference type="InterPro" id="IPR003773">
    <property type="entry name" value="Menaquinone_biosynth"/>
</dbReference>
<evidence type="ECO:0000256" key="2">
    <source>
        <dbReference type="ARBA" id="ARBA00022428"/>
    </source>
</evidence>
<dbReference type="HAMAP" id="MF_00996">
    <property type="entry name" value="MqnD"/>
    <property type="match status" value="1"/>
</dbReference>
<dbReference type="EMBL" id="DRUY01000264">
    <property type="protein sequence ID" value="HHI66464.1"/>
    <property type="molecule type" value="Genomic_DNA"/>
</dbReference>
<dbReference type="PANTHER" id="PTHR37167">
    <property type="entry name" value="1,4-DIHYDROXY-6-NAPHTOATE SYNTHASE"/>
    <property type="match status" value="1"/>
</dbReference>
<evidence type="ECO:0000313" key="5">
    <source>
        <dbReference type="EMBL" id="HHI66464.1"/>
    </source>
</evidence>
<comment type="similarity">
    <text evidence="4">Belongs to the MqnA/MqnD family. MqnD subfamily.</text>
</comment>
<proteinExistence type="inferred from homology"/>
<dbReference type="GO" id="GO:0016830">
    <property type="term" value="F:carbon-carbon lyase activity"/>
    <property type="evidence" value="ECO:0007669"/>
    <property type="project" value="UniProtKB-UniRule"/>
</dbReference>
<dbReference type="Gene3D" id="3.40.190.10">
    <property type="entry name" value="Periplasmic binding protein-like II"/>
    <property type="match status" value="2"/>
</dbReference>
<comment type="pathway">
    <text evidence="1 4">Quinol/quinone metabolism; menaquinone biosynthesis.</text>
</comment>
<reference evidence="5" key="1">
    <citation type="journal article" date="2020" name="mSystems">
        <title>Genome- and Community-Level Interaction Insights into Carbon Utilization and Element Cycling Functions of Hydrothermarchaeota in Hydrothermal Sediment.</title>
        <authorList>
            <person name="Zhou Z."/>
            <person name="Liu Y."/>
            <person name="Xu W."/>
            <person name="Pan J."/>
            <person name="Luo Z.H."/>
            <person name="Li M."/>
        </authorList>
    </citation>
    <scope>NUCLEOTIDE SEQUENCE [LARGE SCALE GENOMIC DNA]</scope>
    <source>
        <strain evidence="5">SpSt-1019</strain>
    </source>
</reference>
<evidence type="ECO:0000256" key="4">
    <source>
        <dbReference type="HAMAP-Rule" id="MF_00996"/>
    </source>
</evidence>
<dbReference type="AlphaFoldDB" id="A0A7C5KCK0"/>
<evidence type="ECO:0000256" key="3">
    <source>
        <dbReference type="ARBA" id="ARBA00023239"/>
    </source>
</evidence>
<name>A0A7C5KCK0_9BACT</name>
<gene>
    <name evidence="4" type="primary">mqnD</name>
    <name evidence="5" type="ORF">ENL70_07975</name>
</gene>
<dbReference type="EC" id="4.1.99.29" evidence="4"/>
<dbReference type="InterPro" id="IPR030869">
    <property type="entry name" value="MqnD"/>
</dbReference>
<dbReference type="Pfam" id="PF02621">
    <property type="entry name" value="VitK2_biosynth"/>
    <property type="match status" value="1"/>
</dbReference>
<organism evidence="5">
    <name type="scientific">Thermodesulfobium narugense</name>
    <dbReference type="NCBI Taxonomy" id="184064"/>
    <lineage>
        <taxon>Bacteria</taxon>
        <taxon>Pseudomonadati</taxon>
        <taxon>Thermodesulfobiota</taxon>
        <taxon>Thermodesulfobiia</taxon>
        <taxon>Thermodesulfobiales</taxon>
        <taxon>Thermodesulfobiaceae</taxon>
        <taxon>Thermodesulfobium</taxon>
    </lineage>
</organism>